<reference evidence="1" key="1">
    <citation type="submission" date="2020-07" db="EMBL/GenBank/DDBJ databases">
        <authorList>
            <person name="Lin J."/>
        </authorList>
    </citation>
    <scope>NUCLEOTIDE SEQUENCE</scope>
</reference>
<dbReference type="EMBL" id="LR862150">
    <property type="protein sequence ID" value="CAD1832879.1"/>
    <property type="molecule type" value="Genomic_DNA"/>
</dbReference>
<evidence type="ECO:0000313" key="1">
    <source>
        <dbReference type="EMBL" id="CAD1832879.1"/>
    </source>
</evidence>
<protein>
    <submittedName>
        <fullName evidence="1">Uncharacterized protein</fullName>
    </submittedName>
</protein>
<name>A0A6V7PPU8_ANACO</name>
<proteinExistence type="predicted"/>
<dbReference type="AlphaFoldDB" id="A0A6V7PPU8"/>
<organism evidence="1">
    <name type="scientific">Ananas comosus var. bracteatus</name>
    <name type="common">red pineapple</name>
    <dbReference type="NCBI Taxonomy" id="296719"/>
    <lineage>
        <taxon>Eukaryota</taxon>
        <taxon>Viridiplantae</taxon>
        <taxon>Streptophyta</taxon>
        <taxon>Embryophyta</taxon>
        <taxon>Tracheophyta</taxon>
        <taxon>Spermatophyta</taxon>
        <taxon>Magnoliopsida</taxon>
        <taxon>Liliopsida</taxon>
        <taxon>Poales</taxon>
        <taxon>Bromeliaceae</taxon>
        <taxon>Bromelioideae</taxon>
        <taxon>Ananas</taxon>
    </lineage>
</organism>
<gene>
    <name evidence="1" type="ORF">CB5_LOCUS16090</name>
</gene>
<sequence>MTIPGNPYEVIKNSVLRYLLDGSFQKMYVEAWEGVGATALLREVAEAVEKSEKREFETVIKVVRPAPFGNRREMQRAVAEQLNHLLRSPWVTAAAFDAADEDDDFKGVEFSSRDLLSEVAEKIYRAVRDRSSSVLLVLCNKIADGKSIDPNDLGIPIIKGSRNALLWTSGMNISREGVRIQPSNEEAALDLVYKEAVEIARYIEESSGGSLRTTPQVVLRCFWYYLLLLHHRAEFNRSALLLPDGGRPLEAAVKYFVCDGILQGDDAASWEIGKALAPVIESIVNDRLLQFWEKKIPSSTWTPREEKKELLPRRLYWSTLLSHREIG</sequence>
<accession>A0A6V7PPU8</accession>